<dbReference type="Pfam" id="PF02776">
    <property type="entry name" value="TPP_enzyme_N"/>
    <property type="match status" value="1"/>
</dbReference>
<dbReference type="GO" id="GO:0030976">
    <property type="term" value="F:thiamine pyrophosphate binding"/>
    <property type="evidence" value="ECO:0007669"/>
    <property type="project" value="InterPro"/>
</dbReference>
<comment type="similarity">
    <text evidence="3 10">Belongs to the TPP enzyme family.</text>
</comment>
<name>A0A164KUV2_9NOCA</name>
<feature type="domain" description="Thiamine pyrophosphate enzyme TPP-binding" evidence="12">
    <location>
        <begin position="419"/>
        <end position="570"/>
    </location>
</feature>
<dbReference type="GO" id="GO:0050660">
    <property type="term" value="F:flavin adenine dinucleotide binding"/>
    <property type="evidence" value="ECO:0007669"/>
    <property type="project" value="TreeGrafter"/>
</dbReference>
<dbReference type="Gene3D" id="3.40.50.970">
    <property type="match status" value="2"/>
</dbReference>
<evidence type="ECO:0000256" key="9">
    <source>
        <dbReference type="ARBA" id="ARBA00048670"/>
    </source>
</evidence>
<accession>A0A164KUV2</accession>
<dbReference type="OrthoDB" id="2443624at2"/>
<dbReference type="AlphaFoldDB" id="A0A164KUV2"/>
<dbReference type="Proteomes" id="UP000076512">
    <property type="component" value="Unassembled WGS sequence"/>
</dbReference>
<evidence type="ECO:0000256" key="1">
    <source>
        <dbReference type="ARBA" id="ARBA00004974"/>
    </source>
</evidence>
<keyword evidence="8" id="KW-0028">Amino-acid biosynthesis</keyword>
<keyword evidence="15" id="KW-1185">Reference proteome</keyword>
<dbReference type="CDD" id="cd07035">
    <property type="entry name" value="TPP_PYR_POX_like"/>
    <property type="match status" value="1"/>
</dbReference>
<keyword evidence="7 10" id="KW-0786">Thiamine pyrophosphate</keyword>
<dbReference type="CDD" id="cd02002">
    <property type="entry name" value="TPP_BFDC"/>
    <property type="match status" value="1"/>
</dbReference>
<reference evidence="14 15" key="1">
    <citation type="submission" date="2016-04" db="EMBL/GenBank/DDBJ databases">
        <authorList>
            <person name="Evans L.H."/>
            <person name="Alamgir A."/>
            <person name="Owens N."/>
            <person name="Weber N.D."/>
            <person name="Virtaneva K."/>
            <person name="Barbian K."/>
            <person name="Babar A."/>
            <person name="Rosenke K."/>
        </authorList>
    </citation>
    <scope>NUCLEOTIDE SEQUENCE [LARGE SCALE GENOMIC DNA]</scope>
    <source>
        <strain evidence="14 15">IFM 0406</strain>
    </source>
</reference>
<evidence type="ECO:0000256" key="8">
    <source>
        <dbReference type="ARBA" id="ARBA00023304"/>
    </source>
</evidence>
<dbReference type="GO" id="GO:0009099">
    <property type="term" value="P:L-valine biosynthetic process"/>
    <property type="evidence" value="ECO:0007669"/>
    <property type="project" value="UniProtKB-UniPathway"/>
</dbReference>
<dbReference type="SUPFAM" id="SSF52467">
    <property type="entry name" value="DHS-like NAD/FAD-binding domain"/>
    <property type="match status" value="1"/>
</dbReference>
<dbReference type="UniPathway" id="UPA00049">
    <property type="reaction ID" value="UER00059"/>
</dbReference>
<keyword evidence="5" id="KW-0285">Flavoprotein</keyword>
<gene>
    <name evidence="14" type="ORF">AWN90_03195</name>
</gene>
<evidence type="ECO:0000256" key="4">
    <source>
        <dbReference type="ARBA" id="ARBA00013145"/>
    </source>
</evidence>
<dbReference type="STRING" id="455432.AWN90_03195"/>
<proteinExistence type="inferred from homology"/>
<organism evidence="14 15">
    <name type="scientific">Nocardia terpenica</name>
    <dbReference type="NCBI Taxonomy" id="455432"/>
    <lineage>
        <taxon>Bacteria</taxon>
        <taxon>Bacillati</taxon>
        <taxon>Actinomycetota</taxon>
        <taxon>Actinomycetes</taxon>
        <taxon>Mycobacteriales</taxon>
        <taxon>Nocardiaceae</taxon>
        <taxon>Nocardia</taxon>
    </lineage>
</organism>
<feature type="domain" description="Thiamine pyrophosphate enzyme central" evidence="11">
    <location>
        <begin position="199"/>
        <end position="335"/>
    </location>
</feature>
<keyword evidence="6" id="KW-0274">FAD</keyword>
<dbReference type="Pfam" id="PF02775">
    <property type="entry name" value="TPP_enzyme_C"/>
    <property type="match status" value="1"/>
</dbReference>
<evidence type="ECO:0000256" key="6">
    <source>
        <dbReference type="ARBA" id="ARBA00022827"/>
    </source>
</evidence>
<dbReference type="GO" id="GO:0009097">
    <property type="term" value="P:isoleucine biosynthetic process"/>
    <property type="evidence" value="ECO:0007669"/>
    <property type="project" value="UniProtKB-UniPathway"/>
</dbReference>
<dbReference type="InterPro" id="IPR012000">
    <property type="entry name" value="Thiamin_PyroP_enz_cen_dom"/>
</dbReference>
<evidence type="ECO:0000256" key="3">
    <source>
        <dbReference type="ARBA" id="ARBA00007812"/>
    </source>
</evidence>
<dbReference type="InterPro" id="IPR029061">
    <property type="entry name" value="THDP-binding"/>
</dbReference>
<dbReference type="GO" id="GO:0003984">
    <property type="term" value="F:acetolactate synthase activity"/>
    <property type="evidence" value="ECO:0007669"/>
    <property type="project" value="UniProtKB-EC"/>
</dbReference>
<comment type="pathway">
    <text evidence="1">Amino-acid biosynthesis; L-isoleucine biosynthesis; L-isoleucine from 2-oxobutanoate: step 1/4.</text>
</comment>
<dbReference type="Gene3D" id="3.40.50.1220">
    <property type="entry name" value="TPP-binding domain"/>
    <property type="match status" value="1"/>
</dbReference>
<sequence length="606" mass="66170">MTTSITRHRKLGRDLVFDYLREAGVEYAFGVPGTHEIPLIDGTTVPANGVSYIPCLHENIAVGAAMGYARMSGRPGAAIVHVTPGTANIIDNLFNAYRSNIPLIVFCGQQHSDLLSQEPILGSDLVRTAGQYAKWAHEVRTIDELPLVLQRAFKELSVPPLRPVFLAIPWNFLVESPTTPDHGRFTRIAHRSTGDPAGISAVADRLARASNPALLVGDGVGEAGAWPEIEQLANLLGAAVYSENQASRMNYPNDLPHWQGELMPTQDGVHKQLGDFDVLFQIGVNSQAQVLVFRWADGPIIPDRLTQVTLHNDPWEIGKNHFADVGVLGDIKMTLPLIIDAVVEHPGYDETVAGTRNQRILMLDAQRATAFSTAAQAFPGDDEAPIPDFQVPMVLAELQQTLRRPLTIVNEDFAVSPTIQQVLHYDHPDAYFCTSGGALGFSLPASIGIALAVGQERLVVDIVGDGSALFHTNSWWTTRKFHLPVLYLVMNNHEYKSLINGLQSIEALYGWRPAHDAWYLRLGQPVQDFAQIAATFGIDGEVVSDGRKLRDAIEHGLKVVSDGEPYVIDIRVDPSVGAAPPTDMLLVGKPGIDVDEVRRLRAMGPP</sequence>
<evidence type="ECO:0000259" key="11">
    <source>
        <dbReference type="Pfam" id="PF00205"/>
    </source>
</evidence>
<evidence type="ECO:0000256" key="5">
    <source>
        <dbReference type="ARBA" id="ARBA00022630"/>
    </source>
</evidence>
<dbReference type="InterPro" id="IPR012001">
    <property type="entry name" value="Thiamin_PyroP_enz_TPP-bd_dom"/>
</dbReference>
<dbReference type="PANTHER" id="PTHR18968">
    <property type="entry name" value="THIAMINE PYROPHOSPHATE ENZYMES"/>
    <property type="match status" value="1"/>
</dbReference>
<evidence type="ECO:0000256" key="10">
    <source>
        <dbReference type="RuleBase" id="RU362132"/>
    </source>
</evidence>
<dbReference type="Pfam" id="PF00205">
    <property type="entry name" value="TPP_enzyme_M"/>
    <property type="match status" value="1"/>
</dbReference>
<dbReference type="SUPFAM" id="SSF52518">
    <property type="entry name" value="Thiamin diphosphate-binding fold (THDP-binding)"/>
    <property type="match status" value="2"/>
</dbReference>
<evidence type="ECO:0000256" key="2">
    <source>
        <dbReference type="ARBA" id="ARBA00005025"/>
    </source>
</evidence>
<dbReference type="RefSeq" id="WP_067577510.1">
    <property type="nucleotide sequence ID" value="NZ_JABMCZ010000003.1"/>
</dbReference>
<comment type="caution">
    <text evidence="14">The sequence shown here is derived from an EMBL/GenBank/DDBJ whole genome shotgun (WGS) entry which is preliminary data.</text>
</comment>
<evidence type="ECO:0000313" key="15">
    <source>
        <dbReference type="Proteomes" id="UP000076512"/>
    </source>
</evidence>
<protein>
    <recommendedName>
        <fullName evidence="4">acetolactate synthase</fullName>
        <ecNumber evidence="4">2.2.1.6</ecNumber>
    </recommendedName>
</protein>
<dbReference type="InterPro" id="IPR011766">
    <property type="entry name" value="TPP_enzyme_TPP-bd"/>
</dbReference>
<dbReference type="GO" id="GO:0000287">
    <property type="term" value="F:magnesium ion binding"/>
    <property type="evidence" value="ECO:0007669"/>
    <property type="project" value="InterPro"/>
</dbReference>
<dbReference type="EMBL" id="LWGR01000012">
    <property type="protein sequence ID" value="KZM71731.1"/>
    <property type="molecule type" value="Genomic_DNA"/>
</dbReference>
<comment type="pathway">
    <text evidence="2">Amino-acid biosynthesis; L-valine biosynthesis; L-valine from pyruvate: step 1/4.</text>
</comment>
<evidence type="ECO:0000259" key="12">
    <source>
        <dbReference type="Pfam" id="PF02775"/>
    </source>
</evidence>
<dbReference type="InterPro" id="IPR029035">
    <property type="entry name" value="DHS-like_NAD/FAD-binding_dom"/>
</dbReference>
<evidence type="ECO:0000256" key="7">
    <source>
        <dbReference type="ARBA" id="ARBA00023052"/>
    </source>
</evidence>
<dbReference type="EC" id="2.2.1.6" evidence="4"/>
<evidence type="ECO:0000259" key="13">
    <source>
        <dbReference type="Pfam" id="PF02776"/>
    </source>
</evidence>
<dbReference type="InterPro" id="IPR045229">
    <property type="entry name" value="TPP_enz"/>
</dbReference>
<feature type="domain" description="Thiamine pyrophosphate enzyme N-terminal TPP-binding" evidence="13">
    <location>
        <begin position="12"/>
        <end position="117"/>
    </location>
</feature>
<keyword evidence="8" id="KW-0100">Branched-chain amino acid biosynthesis</keyword>
<evidence type="ECO:0000313" key="14">
    <source>
        <dbReference type="EMBL" id="KZM71731.1"/>
    </source>
</evidence>
<comment type="catalytic activity">
    <reaction evidence="9">
        <text>2 pyruvate + H(+) = (2S)-2-acetolactate + CO2</text>
        <dbReference type="Rhea" id="RHEA:25249"/>
        <dbReference type="ChEBI" id="CHEBI:15361"/>
        <dbReference type="ChEBI" id="CHEBI:15378"/>
        <dbReference type="ChEBI" id="CHEBI:16526"/>
        <dbReference type="ChEBI" id="CHEBI:58476"/>
        <dbReference type="EC" id="2.2.1.6"/>
    </reaction>
</comment>
<dbReference type="UniPathway" id="UPA00047">
    <property type="reaction ID" value="UER00055"/>
</dbReference>